<evidence type="ECO:0000256" key="1">
    <source>
        <dbReference type="ARBA" id="ARBA00004123"/>
    </source>
</evidence>
<sequence length="137" mass="15907">MEHDAIVGKGLAGALEFLRIRRMLKKTVDWSGRNTEKKKSKLVGEESEEEDGIRIDRTDEYGRTLTPKEAFRRLSHAFHGKKPGLTKRNKRMRRYHKDLTVKKMSLKETPLNSVGKMWDAQEKLQTPFLVLSGHYVI</sequence>
<dbReference type="Proteomes" id="UP000030748">
    <property type="component" value="Unassembled WGS sequence"/>
</dbReference>
<dbReference type="PANTHER" id="PTHR14152:SF5">
    <property type="entry name" value="U4_U6.U5 TRI-SNRNP-ASSOCIATED PROTEIN 1"/>
    <property type="match status" value="1"/>
</dbReference>
<dbReference type="Pfam" id="PF03343">
    <property type="entry name" value="SART-1"/>
    <property type="match status" value="1"/>
</dbReference>
<dbReference type="EMBL" id="KI630271">
    <property type="protein sequence ID" value="EYU42994.1"/>
    <property type="molecule type" value="Genomic_DNA"/>
</dbReference>
<dbReference type="eggNOG" id="KOG2217">
    <property type="taxonomic scope" value="Eukaryota"/>
</dbReference>
<evidence type="ECO:0000313" key="5">
    <source>
        <dbReference type="Proteomes" id="UP000030748"/>
    </source>
</evidence>
<evidence type="ECO:0000256" key="2">
    <source>
        <dbReference type="ARBA" id="ARBA00006076"/>
    </source>
</evidence>
<protein>
    <recommendedName>
        <fullName evidence="6">SART-1 family protein</fullName>
    </recommendedName>
</protein>
<dbReference type="PANTHER" id="PTHR14152">
    <property type="entry name" value="SQUAMOUS CELL CARCINOMA ANTIGEN RECOGNISED BY CYTOTOXIC T LYMPHOCYTES"/>
    <property type="match status" value="1"/>
</dbReference>
<dbReference type="OMA" id="MEHDAIV"/>
<dbReference type="AlphaFoldDB" id="A0A022RSG5"/>
<dbReference type="STRING" id="4155.A0A022RSG5"/>
<evidence type="ECO:0000313" key="4">
    <source>
        <dbReference type="EMBL" id="EYU42994.1"/>
    </source>
</evidence>
<comment type="similarity">
    <text evidence="2">Belongs to the SNU66/SART1 family.</text>
</comment>
<reference evidence="4 5" key="1">
    <citation type="journal article" date="2013" name="Proc. Natl. Acad. Sci. U.S.A.">
        <title>Fine-scale variation in meiotic recombination in Mimulus inferred from population shotgun sequencing.</title>
        <authorList>
            <person name="Hellsten U."/>
            <person name="Wright K.M."/>
            <person name="Jenkins J."/>
            <person name="Shu S."/>
            <person name="Yuan Y."/>
            <person name="Wessler S.R."/>
            <person name="Schmutz J."/>
            <person name="Willis J.H."/>
            <person name="Rokhsar D.S."/>
        </authorList>
    </citation>
    <scope>NUCLEOTIDE SEQUENCE [LARGE SCALE GENOMIC DNA]</scope>
    <source>
        <strain evidence="5">cv. DUN x IM62</strain>
    </source>
</reference>
<dbReference type="GO" id="GO:0005634">
    <property type="term" value="C:nucleus"/>
    <property type="evidence" value="ECO:0007669"/>
    <property type="project" value="UniProtKB-SubCell"/>
</dbReference>
<dbReference type="PhylomeDB" id="A0A022RSG5"/>
<dbReference type="InterPro" id="IPR005011">
    <property type="entry name" value="SNU66/SART1"/>
</dbReference>
<comment type="subcellular location">
    <subcellularLocation>
        <location evidence="1">Nucleus</location>
    </subcellularLocation>
</comment>
<proteinExistence type="inferred from homology"/>
<dbReference type="KEGG" id="egt:105951744"/>
<accession>A0A022RSG5</accession>
<gene>
    <name evidence="4" type="ORF">MIMGU_mgv11b016493mg</name>
</gene>
<keyword evidence="5" id="KW-1185">Reference proteome</keyword>
<evidence type="ECO:0000256" key="3">
    <source>
        <dbReference type="ARBA" id="ARBA00023242"/>
    </source>
</evidence>
<name>A0A022RSG5_ERYGU</name>
<dbReference type="OrthoDB" id="1686058at2759"/>
<dbReference type="GO" id="GO:0000398">
    <property type="term" value="P:mRNA splicing, via spliceosome"/>
    <property type="evidence" value="ECO:0007669"/>
    <property type="project" value="InterPro"/>
</dbReference>
<keyword evidence="3" id="KW-0539">Nucleus</keyword>
<organism evidence="4 5">
    <name type="scientific">Erythranthe guttata</name>
    <name type="common">Yellow monkey flower</name>
    <name type="synonym">Mimulus guttatus</name>
    <dbReference type="NCBI Taxonomy" id="4155"/>
    <lineage>
        <taxon>Eukaryota</taxon>
        <taxon>Viridiplantae</taxon>
        <taxon>Streptophyta</taxon>
        <taxon>Embryophyta</taxon>
        <taxon>Tracheophyta</taxon>
        <taxon>Spermatophyta</taxon>
        <taxon>Magnoliopsida</taxon>
        <taxon>eudicotyledons</taxon>
        <taxon>Gunneridae</taxon>
        <taxon>Pentapetalae</taxon>
        <taxon>asterids</taxon>
        <taxon>lamiids</taxon>
        <taxon>Lamiales</taxon>
        <taxon>Phrymaceae</taxon>
        <taxon>Erythranthe</taxon>
    </lineage>
</organism>
<evidence type="ECO:0008006" key="6">
    <source>
        <dbReference type="Google" id="ProtNLM"/>
    </source>
</evidence>